<reference evidence="1" key="1">
    <citation type="journal article" date="2015" name="Nature">
        <title>Complex archaea that bridge the gap between prokaryotes and eukaryotes.</title>
        <authorList>
            <person name="Spang A."/>
            <person name="Saw J.H."/>
            <person name="Jorgensen S.L."/>
            <person name="Zaremba-Niedzwiedzka K."/>
            <person name="Martijn J."/>
            <person name="Lind A.E."/>
            <person name="van Eijk R."/>
            <person name="Schleper C."/>
            <person name="Guy L."/>
            <person name="Ettema T.J."/>
        </authorList>
    </citation>
    <scope>NUCLEOTIDE SEQUENCE</scope>
</reference>
<dbReference type="InterPro" id="IPR043504">
    <property type="entry name" value="Peptidase_S1_PA_chymotrypsin"/>
</dbReference>
<name>A0A0F9K7H3_9ZZZZ</name>
<comment type="caution">
    <text evidence="1">The sequence shown here is derived from an EMBL/GenBank/DDBJ whole genome shotgun (WGS) entry which is preliminary data.</text>
</comment>
<dbReference type="Gene3D" id="2.40.10.10">
    <property type="entry name" value="Trypsin-like serine proteases"/>
    <property type="match status" value="1"/>
</dbReference>
<protein>
    <submittedName>
        <fullName evidence="1">Uncharacterized protein</fullName>
    </submittedName>
</protein>
<gene>
    <name evidence="1" type="ORF">LCGC14_1365200</name>
</gene>
<dbReference type="EMBL" id="LAZR01008571">
    <property type="protein sequence ID" value="KKM77923.1"/>
    <property type="molecule type" value="Genomic_DNA"/>
</dbReference>
<accession>A0A0F9K7H3</accession>
<evidence type="ECO:0000313" key="1">
    <source>
        <dbReference type="EMBL" id="KKM77923.1"/>
    </source>
</evidence>
<sequence length="54" mass="5884">LTAGHNVYLHDNGGWASSVEVVPGMNGTYEPFGSAMVTDMRSYTGFKLDIVNYL</sequence>
<organism evidence="1">
    <name type="scientific">marine sediment metagenome</name>
    <dbReference type="NCBI Taxonomy" id="412755"/>
    <lineage>
        <taxon>unclassified sequences</taxon>
        <taxon>metagenomes</taxon>
        <taxon>ecological metagenomes</taxon>
    </lineage>
</organism>
<proteinExistence type="predicted"/>
<dbReference type="AlphaFoldDB" id="A0A0F9K7H3"/>
<feature type="non-terminal residue" evidence="1">
    <location>
        <position position="1"/>
    </location>
</feature>